<protein>
    <submittedName>
        <fullName evidence="2">Uncharacterized protein</fullName>
    </submittedName>
</protein>
<organism evidence="2 3">
    <name type="scientific">Solanum commersonii</name>
    <name type="common">Commerson's wild potato</name>
    <name type="synonym">Commerson's nightshade</name>
    <dbReference type="NCBI Taxonomy" id="4109"/>
    <lineage>
        <taxon>Eukaryota</taxon>
        <taxon>Viridiplantae</taxon>
        <taxon>Streptophyta</taxon>
        <taxon>Embryophyta</taxon>
        <taxon>Tracheophyta</taxon>
        <taxon>Spermatophyta</taxon>
        <taxon>Magnoliopsida</taxon>
        <taxon>eudicotyledons</taxon>
        <taxon>Gunneridae</taxon>
        <taxon>Pentapetalae</taxon>
        <taxon>asterids</taxon>
        <taxon>lamiids</taxon>
        <taxon>Solanales</taxon>
        <taxon>Solanaceae</taxon>
        <taxon>Solanoideae</taxon>
        <taxon>Solaneae</taxon>
        <taxon>Solanum</taxon>
    </lineage>
</organism>
<dbReference type="EMBL" id="JACXVP010000003">
    <property type="protein sequence ID" value="KAG5614996.1"/>
    <property type="molecule type" value="Genomic_DNA"/>
</dbReference>
<reference evidence="2 3" key="1">
    <citation type="submission" date="2020-09" db="EMBL/GenBank/DDBJ databases">
        <title>De no assembly of potato wild relative species, Solanum commersonii.</title>
        <authorList>
            <person name="Cho K."/>
        </authorList>
    </citation>
    <scope>NUCLEOTIDE SEQUENCE [LARGE SCALE GENOMIC DNA]</scope>
    <source>
        <strain evidence="2">LZ3.2</strain>
        <tissue evidence="2">Leaf</tissue>
    </source>
</reference>
<evidence type="ECO:0000313" key="3">
    <source>
        <dbReference type="Proteomes" id="UP000824120"/>
    </source>
</evidence>
<feature type="compositionally biased region" description="Low complexity" evidence="1">
    <location>
        <begin position="1"/>
        <end position="18"/>
    </location>
</feature>
<proteinExistence type="predicted"/>
<keyword evidence="3" id="KW-1185">Reference proteome</keyword>
<evidence type="ECO:0000256" key="1">
    <source>
        <dbReference type="SAM" id="MobiDB-lite"/>
    </source>
</evidence>
<name>A0A9J5ZSK1_SOLCO</name>
<gene>
    <name evidence="2" type="ORF">H5410_014820</name>
</gene>
<dbReference type="Proteomes" id="UP000824120">
    <property type="component" value="Chromosome 3"/>
</dbReference>
<accession>A0A9J5ZSK1</accession>
<feature type="region of interest" description="Disordered" evidence="1">
    <location>
        <begin position="1"/>
        <end position="20"/>
    </location>
</feature>
<sequence>MSGSSSRAASMGPSSSGPHALGSCCSLGELKLEARDGYIATPHSATDAKVVESQRLEWARDGGYDGPEGQYINNRWMPWRESSATSPTRDLYRCGPT</sequence>
<dbReference type="AlphaFoldDB" id="A0A9J5ZSK1"/>
<comment type="caution">
    <text evidence="2">The sequence shown here is derived from an EMBL/GenBank/DDBJ whole genome shotgun (WGS) entry which is preliminary data.</text>
</comment>
<evidence type="ECO:0000313" key="2">
    <source>
        <dbReference type="EMBL" id="KAG5614996.1"/>
    </source>
</evidence>
<dbReference type="PROSITE" id="PS51257">
    <property type="entry name" value="PROKAR_LIPOPROTEIN"/>
    <property type="match status" value="1"/>
</dbReference>